<feature type="modified residue" description="N6-(pyridoxal phosphate)lysine" evidence="4">
    <location>
        <position position="413"/>
    </location>
</feature>
<dbReference type="Proteomes" id="UP000178912">
    <property type="component" value="Unassembled WGS sequence"/>
</dbReference>
<keyword evidence="3" id="KW-0456">Lyase</keyword>
<organism evidence="5 6">
    <name type="scientific">Rhynchosporium agropyri</name>
    <dbReference type="NCBI Taxonomy" id="914238"/>
    <lineage>
        <taxon>Eukaryota</taxon>
        <taxon>Fungi</taxon>
        <taxon>Dikarya</taxon>
        <taxon>Ascomycota</taxon>
        <taxon>Pezizomycotina</taxon>
        <taxon>Leotiomycetes</taxon>
        <taxon>Helotiales</taxon>
        <taxon>Ploettnerulaceae</taxon>
        <taxon>Rhynchosporium</taxon>
    </lineage>
</organism>
<protein>
    <submittedName>
        <fullName evidence="5">Uncharacterized protein</fullName>
    </submittedName>
</protein>
<proteinExistence type="predicted"/>
<keyword evidence="2 4" id="KW-0663">Pyridoxal phosphate</keyword>
<evidence type="ECO:0000256" key="2">
    <source>
        <dbReference type="ARBA" id="ARBA00022898"/>
    </source>
</evidence>
<dbReference type="GO" id="GO:0016830">
    <property type="term" value="F:carbon-carbon lyase activity"/>
    <property type="evidence" value="ECO:0007669"/>
    <property type="project" value="InterPro"/>
</dbReference>
<evidence type="ECO:0000256" key="3">
    <source>
        <dbReference type="ARBA" id="ARBA00023239"/>
    </source>
</evidence>
<evidence type="ECO:0000256" key="4">
    <source>
        <dbReference type="PIRSR" id="PIRSR602129-50"/>
    </source>
</evidence>
<dbReference type="GO" id="GO:0030170">
    <property type="term" value="F:pyridoxal phosphate binding"/>
    <property type="evidence" value="ECO:0007669"/>
    <property type="project" value="InterPro"/>
</dbReference>
<reference evidence="6" key="1">
    <citation type="submission" date="2016-03" db="EMBL/GenBank/DDBJ databases">
        <authorList>
            <person name="Guldener U."/>
        </authorList>
    </citation>
    <scope>NUCLEOTIDE SEQUENCE [LARGE SCALE GENOMIC DNA]</scope>
    <source>
        <strain evidence="6">04CH-RAC-A.6.1</strain>
    </source>
</reference>
<dbReference type="EMBL" id="FJUX01000017">
    <property type="protein sequence ID" value="CZS94233.1"/>
    <property type="molecule type" value="Genomic_DNA"/>
</dbReference>
<dbReference type="InterPro" id="IPR015421">
    <property type="entry name" value="PyrdxlP-dep_Trfase_major"/>
</dbReference>
<dbReference type="PANTHER" id="PTHR42735:SF4">
    <property type="entry name" value="PYRIDOXAL PHOSPHATE-DEPENDENT DECARBOXYLASE FAMILY PROTEIN"/>
    <property type="match status" value="1"/>
</dbReference>
<sequence length="976" mass="108769">MITETPIQASAVQEDKCHQAVSSYFIGPQAENLGDFRENIDSILNELQKARHNYFPEDGLFVTNATRNSQTFQACKKRVSNAVTKAAQLLGKHSLPFWSPRYQAHMCMDMSMPALLGYFMTMIYNPNNVAIEVSPLTTVVEIEVGEQLCKMFGYNIDSEKKHKPVGWGHITCGGTVANLESIWICTGEQKLFTDLSTWELLNLRPKDVLDIPDRLCREYGVSSKFMEKVLLEHSIQQTGKDVLEREFDIKPPQYFLSTTRHYSWPKGAAIAGIGAQNVIGVPVDHGARLRIGKLEELLNNCLENKRAVYAVVAIIGSTEEGCVDRLSEVLALRKKFQARGLSFLVHADAAWGGYFASMLPTEYQPGDSAKLTLGDPDAQVGEGMVPDSALRTETQEDMFALRFADSITVDPHKAGYMPYPAGGLCYRDERMRYLVTWTSPYLSRGAVTSMGIYGVEGSKPGAAAMSTWLSNKCIGMGPNGYGALLGEVTFTCSRFAAEWAAMTALDKDDFMVVPLNMLPSELKPGSTIAKVEEEKQRIRDTILSMTNSQIVASDIGKPEDEKALTLLRALGSDLNINAFALNFRLTPGKDGAWNTDVEEANYLMRRVVERLSVDSPEDDPSTIPFVLTSTQFSKDLYDECATNFKHRLGLRKDNLDLMVLRNVVMNPFPTEKNFIGKLAGIFRDVVEEEVKVCQQRNSTSATTHEFLLQGKDKLYVVHVPSFHISNHRQQLIIEIDLDAKSKREYLSLKNASPEEKFMLVTQNKIQLPNLLTPDSHFKACIRSKDAGLVLKNLTVTIKKVVKSRPLNSAYLDPAYASEFMPFYLYGNVTEQHIDHMLLRSPNTQFTAESIKLELDNALTDEQLARGPILCLSDIHEESMQPFPSTSELETSTAFIFKTGSKFAVQIFADEHDATAHGPGLVKSCGKSELLLATGSLTLGKGVVIDSETINRDPFKRVDKVLKWREELDNIGKSMNN</sequence>
<accession>A0A1E1K827</accession>
<dbReference type="SUPFAM" id="SSF53383">
    <property type="entry name" value="PLP-dependent transferases"/>
    <property type="match status" value="1"/>
</dbReference>
<evidence type="ECO:0000313" key="6">
    <source>
        <dbReference type="Proteomes" id="UP000178912"/>
    </source>
</evidence>
<dbReference type="Pfam" id="PF00282">
    <property type="entry name" value="Pyridoxal_deC"/>
    <property type="match status" value="1"/>
</dbReference>
<dbReference type="OrthoDB" id="2161780at2759"/>
<keyword evidence="6" id="KW-1185">Reference proteome</keyword>
<dbReference type="AlphaFoldDB" id="A0A1E1K827"/>
<name>A0A1E1K827_9HELO</name>
<dbReference type="PANTHER" id="PTHR42735">
    <property type="match status" value="1"/>
</dbReference>
<dbReference type="InterPro" id="IPR002129">
    <property type="entry name" value="PyrdxlP-dep_de-COase"/>
</dbReference>
<dbReference type="InterPro" id="IPR050477">
    <property type="entry name" value="GrpII_AminoAcid_Decarb"/>
</dbReference>
<gene>
    <name evidence="5" type="ORF">RAG0_04293</name>
</gene>
<comment type="cofactor">
    <cofactor evidence="1 4">
        <name>pyridoxal 5'-phosphate</name>
        <dbReference type="ChEBI" id="CHEBI:597326"/>
    </cofactor>
</comment>
<dbReference type="GO" id="GO:0019752">
    <property type="term" value="P:carboxylic acid metabolic process"/>
    <property type="evidence" value="ECO:0007669"/>
    <property type="project" value="InterPro"/>
</dbReference>
<dbReference type="Gene3D" id="3.40.640.10">
    <property type="entry name" value="Type I PLP-dependent aspartate aminotransferase-like (Major domain)"/>
    <property type="match status" value="1"/>
</dbReference>
<dbReference type="InterPro" id="IPR015424">
    <property type="entry name" value="PyrdxlP-dep_Trfase"/>
</dbReference>
<evidence type="ECO:0000313" key="5">
    <source>
        <dbReference type="EMBL" id="CZS94233.1"/>
    </source>
</evidence>
<evidence type="ECO:0000256" key="1">
    <source>
        <dbReference type="ARBA" id="ARBA00001933"/>
    </source>
</evidence>